<dbReference type="GO" id="GO:0000287">
    <property type="term" value="F:magnesium ion binding"/>
    <property type="evidence" value="ECO:0007669"/>
    <property type="project" value="TreeGrafter"/>
</dbReference>
<dbReference type="EMBL" id="CP024870">
    <property type="protein sequence ID" value="ATX71492.1"/>
    <property type="molecule type" value="Genomic_DNA"/>
</dbReference>
<dbReference type="PROSITE" id="PS01229">
    <property type="entry name" value="COF_2"/>
    <property type="match status" value="1"/>
</dbReference>
<dbReference type="Proteomes" id="UP000231179">
    <property type="component" value="Chromosome"/>
</dbReference>
<dbReference type="GO" id="GO:0016791">
    <property type="term" value="F:phosphatase activity"/>
    <property type="evidence" value="ECO:0007669"/>
    <property type="project" value="TreeGrafter"/>
</dbReference>
<reference evidence="1 2" key="1">
    <citation type="submission" date="2017-11" db="EMBL/GenBank/DDBJ databases">
        <title>Complete genome sequence of Spiroplasma clarkii CN-5 (DSM 19994).</title>
        <authorList>
            <person name="Tsai Y.-M."/>
            <person name="Chang A."/>
            <person name="Lo W.-S."/>
            <person name="Kuo C.-H."/>
        </authorList>
    </citation>
    <scope>NUCLEOTIDE SEQUENCE [LARGE SCALE GENOMIC DNA]</scope>
    <source>
        <strain evidence="1 2">CN-5</strain>
    </source>
</reference>
<proteinExistence type="predicted"/>
<evidence type="ECO:0000313" key="2">
    <source>
        <dbReference type="Proteomes" id="UP000231179"/>
    </source>
</evidence>
<accession>A0A1Y0L320</accession>
<dbReference type="Gene3D" id="3.40.50.1000">
    <property type="entry name" value="HAD superfamily/HAD-like"/>
    <property type="match status" value="1"/>
</dbReference>
<name>A0A1Y0L320_9MOLU</name>
<dbReference type="KEGG" id="scla:SCLARK_001700"/>
<keyword evidence="1" id="KW-0378">Hydrolase</keyword>
<dbReference type="Gene3D" id="3.30.1240.10">
    <property type="match status" value="1"/>
</dbReference>
<dbReference type="OrthoDB" id="388819at2"/>
<dbReference type="SUPFAM" id="SSF56784">
    <property type="entry name" value="HAD-like"/>
    <property type="match status" value="1"/>
</dbReference>
<dbReference type="GO" id="GO:0005829">
    <property type="term" value="C:cytosol"/>
    <property type="evidence" value="ECO:0007669"/>
    <property type="project" value="TreeGrafter"/>
</dbReference>
<dbReference type="AlphaFoldDB" id="A0A1Y0L320"/>
<organism evidence="1 2">
    <name type="scientific">Spiroplasma clarkii</name>
    <dbReference type="NCBI Taxonomy" id="2139"/>
    <lineage>
        <taxon>Bacteria</taxon>
        <taxon>Bacillati</taxon>
        <taxon>Mycoplasmatota</taxon>
        <taxon>Mollicutes</taxon>
        <taxon>Entomoplasmatales</taxon>
        <taxon>Spiroplasmataceae</taxon>
        <taxon>Spiroplasma</taxon>
    </lineage>
</organism>
<dbReference type="PANTHER" id="PTHR10000">
    <property type="entry name" value="PHOSPHOSERINE PHOSPHATASE"/>
    <property type="match status" value="1"/>
</dbReference>
<protein>
    <submittedName>
        <fullName evidence="1">HAD family hydrolase</fullName>
    </submittedName>
</protein>
<keyword evidence="2" id="KW-1185">Reference proteome</keyword>
<gene>
    <name evidence="1" type="ORF">SCLAR_v1c11920</name>
</gene>
<dbReference type="RefSeq" id="WP_100255025.1">
    <property type="nucleotide sequence ID" value="NZ_CP015819.1"/>
</dbReference>
<evidence type="ECO:0000313" key="1">
    <source>
        <dbReference type="EMBL" id="ATX71492.1"/>
    </source>
</evidence>
<sequence>MATKIKLIALDMDGTAYASLGNYVEENIAPINEAIENDIKVIFVTGRPVHAKWNRFEIYNFDENEAIVAGFNGALIYDIMNEKILDAVTIPKAIVEAAFQAIFQYPEAELWGYGQDFKRSFINKPISASKELVHESTFFDGEVLVVKPGDELDDCFKLIMFSGNTTLVQTLRDLGLEVAWNPETFSAEINLKGINKAHALDFLANYYQIDASEMMAIGDAANDIPMLKYAGLSIAPANAIEKVKKLVDEVSPHTNVEGAVAKAIYKHVLEEK</sequence>
<dbReference type="Pfam" id="PF08282">
    <property type="entry name" value="Hydrolase_3"/>
    <property type="match status" value="1"/>
</dbReference>
<dbReference type="InterPro" id="IPR023214">
    <property type="entry name" value="HAD_sf"/>
</dbReference>
<dbReference type="InterPro" id="IPR036412">
    <property type="entry name" value="HAD-like_sf"/>
</dbReference>
<dbReference type="PANTHER" id="PTHR10000:SF8">
    <property type="entry name" value="HAD SUPERFAMILY HYDROLASE-LIKE, TYPE 3"/>
    <property type="match status" value="1"/>
</dbReference>